<keyword evidence="7" id="KW-0449">Lipoprotein</keyword>
<evidence type="ECO:0000256" key="3">
    <source>
        <dbReference type="ARBA" id="ARBA00022729"/>
    </source>
</evidence>
<name>A0ABS1T157_9GAMM</name>
<feature type="chain" id="PRO_5045247484" evidence="6">
    <location>
        <begin position="33"/>
        <end position="256"/>
    </location>
</feature>
<evidence type="ECO:0000256" key="4">
    <source>
        <dbReference type="ARBA" id="ARBA00022927"/>
    </source>
</evidence>
<feature type="compositionally biased region" description="Polar residues" evidence="5">
    <location>
        <begin position="246"/>
        <end position="256"/>
    </location>
</feature>
<dbReference type="InterPro" id="IPR029046">
    <property type="entry name" value="LolA/LolB/LppX"/>
</dbReference>
<evidence type="ECO:0000256" key="1">
    <source>
        <dbReference type="ARBA" id="ARBA00011245"/>
    </source>
</evidence>
<sequence length="256" mass="28029">MKRLFPLTQARALALTQALLLSVLLSSSYAQADTDANYSELFQHGASSAELTKLTTQLSPSAQAKGDFSQYRYLKVLKKPLVSQGEFVFAKDFGVIWQQNTPFASTLILKDKQLIQIDSQGNININNADQAGSGNQMSELMPKLLNALLSGDIQQLAQHFSLSLQLDSNAEGQAPQQWQLGLKPTDPLLEKAMPQMVLAGNEQIQTLVLFSRNGDRSRIEFSAIDESPLTAADKQRFSPAPLPEISPNTAPQIEGK</sequence>
<dbReference type="Proteomes" id="UP000604898">
    <property type="component" value="Unassembled WGS sequence"/>
</dbReference>
<protein>
    <submittedName>
        <fullName evidence="7">Outer membrane lipoprotein carrier protein LolA</fullName>
    </submittedName>
</protein>
<reference evidence="7 8" key="1">
    <citation type="submission" date="2021-01" db="EMBL/GenBank/DDBJ databases">
        <title>Genome sequence of Shewanella schlegeliana JCM 11561.</title>
        <authorList>
            <person name="Zhang H."/>
            <person name="Li C."/>
        </authorList>
    </citation>
    <scope>NUCLEOTIDE SEQUENCE [LARGE SCALE GENOMIC DNA]</scope>
    <source>
        <strain evidence="7 8">JCM 11561</strain>
    </source>
</reference>
<evidence type="ECO:0000256" key="2">
    <source>
        <dbReference type="ARBA" id="ARBA00022448"/>
    </source>
</evidence>
<feature type="signal peptide" evidence="6">
    <location>
        <begin position="1"/>
        <end position="32"/>
    </location>
</feature>
<dbReference type="CDD" id="cd16325">
    <property type="entry name" value="LolA"/>
    <property type="match status" value="1"/>
</dbReference>
<feature type="region of interest" description="Disordered" evidence="5">
    <location>
        <begin position="230"/>
        <end position="256"/>
    </location>
</feature>
<organism evidence="7 8">
    <name type="scientific">Shewanella schlegeliana</name>
    <dbReference type="NCBI Taxonomy" id="190308"/>
    <lineage>
        <taxon>Bacteria</taxon>
        <taxon>Pseudomonadati</taxon>
        <taxon>Pseudomonadota</taxon>
        <taxon>Gammaproteobacteria</taxon>
        <taxon>Alteromonadales</taxon>
        <taxon>Shewanellaceae</taxon>
        <taxon>Shewanella</taxon>
    </lineage>
</organism>
<dbReference type="Pfam" id="PF19574">
    <property type="entry name" value="LolA_3"/>
    <property type="match status" value="1"/>
</dbReference>
<evidence type="ECO:0000313" key="7">
    <source>
        <dbReference type="EMBL" id="MBL4914516.1"/>
    </source>
</evidence>
<dbReference type="Gene3D" id="2.50.20.10">
    <property type="entry name" value="Lipoprotein localisation LolA/LolB/LppX"/>
    <property type="match status" value="1"/>
</dbReference>
<dbReference type="SUPFAM" id="SSF89392">
    <property type="entry name" value="Prokaryotic lipoproteins and lipoprotein localization factors"/>
    <property type="match status" value="1"/>
</dbReference>
<proteinExistence type="predicted"/>
<evidence type="ECO:0000256" key="5">
    <source>
        <dbReference type="SAM" id="MobiDB-lite"/>
    </source>
</evidence>
<comment type="caution">
    <text evidence="7">The sequence shown here is derived from an EMBL/GenBank/DDBJ whole genome shotgun (WGS) entry which is preliminary data.</text>
</comment>
<keyword evidence="3 6" id="KW-0732">Signal</keyword>
<comment type="subunit">
    <text evidence="1">Monomer.</text>
</comment>
<gene>
    <name evidence="7" type="ORF">JMA39_15550</name>
</gene>
<accession>A0ABS1T157</accession>
<keyword evidence="2" id="KW-0813">Transport</keyword>
<evidence type="ECO:0000313" key="8">
    <source>
        <dbReference type="Proteomes" id="UP000604898"/>
    </source>
</evidence>
<keyword evidence="4" id="KW-0653">Protein transport</keyword>
<dbReference type="InterPro" id="IPR004564">
    <property type="entry name" value="OM_lipoprot_carrier_LolA-like"/>
</dbReference>
<dbReference type="EMBL" id="JAESVD010000009">
    <property type="protein sequence ID" value="MBL4914516.1"/>
    <property type="molecule type" value="Genomic_DNA"/>
</dbReference>
<dbReference type="RefSeq" id="WP_202722770.1">
    <property type="nucleotide sequence ID" value="NZ_BPEX01000050.1"/>
</dbReference>
<keyword evidence="8" id="KW-1185">Reference proteome</keyword>
<evidence type="ECO:0000256" key="6">
    <source>
        <dbReference type="SAM" id="SignalP"/>
    </source>
</evidence>